<protein>
    <submittedName>
        <fullName evidence="1">Uncharacterized protein</fullName>
    </submittedName>
</protein>
<dbReference type="AlphaFoldDB" id="A0A4C1YSN5"/>
<dbReference type="Proteomes" id="UP000299102">
    <property type="component" value="Unassembled WGS sequence"/>
</dbReference>
<proteinExistence type="predicted"/>
<evidence type="ECO:0000313" key="1">
    <source>
        <dbReference type="EMBL" id="GBP77872.1"/>
    </source>
</evidence>
<evidence type="ECO:0000313" key="2">
    <source>
        <dbReference type="Proteomes" id="UP000299102"/>
    </source>
</evidence>
<gene>
    <name evidence="1" type="ORF">EVAR_54037_1</name>
</gene>
<organism evidence="1 2">
    <name type="scientific">Eumeta variegata</name>
    <name type="common">Bagworm moth</name>
    <name type="synonym">Eumeta japonica</name>
    <dbReference type="NCBI Taxonomy" id="151549"/>
    <lineage>
        <taxon>Eukaryota</taxon>
        <taxon>Metazoa</taxon>
        <taxon>Ecdysozoa</taxon>
        <taxon>Arthropoda</taxon>
        <taxon>Hexapoda</taxon>
        <taxon>Insecta</taxon>
        <taxon>Pterygota</taxon>
        <taxon>Neoptera</taxon>
        <taxon>Endopterygota</taxon>
        <taxon>Lepidoptera</taxon>
        <taxon>Glossata</taxon>
        <taxon>Ditrysia</taxon>
        <taxon>Tineoidea</taxon>
        <taxon>Psychidae</taxon>
        <taxon>Oiketicinae</taxon>
        <taxon>Eumeta</taxon>
    </lineage>
</organism>
<accession>A0A4C1YSN5</accession>
<keyword evidence="2" id="KW-1185">Reference proteome</keyword>
<comment type="caution">
    <text evidence="1">The sequence shown here is derived from an EMBL/GenBank/DDBJ whole genome shotgun (WGS) entry which is preliminary data.</text>
</comment>
<name>A0A4C1YSN5_EUMVA</name>
<sequence length="130" mass="14995">MTSRTASSVVQKGRRRSVSQILWRRRMRDVFTCSYEENVAVAMRGAAIVSFFNISGPSTNSMRKMKLFTSRVNSAMKWEHGAKMADRRRWRRDKAVSRCIMFTLRLAPPAFHLETPTRAVGERLRARACP</sequence>
<dbReference type="EMBL" id="BGZK01001351">
    <property type="protein sequence ID" value="GBP77872.1"/>
    <property type="molecule type" value="Genomic_DNA"/>
</dbReference>
<reference evidence="1 2" key="1">
    <citation type="journal article" date="2019" name="Commun. Biol.">
        <title>The bagworm genome reveals a unique fibroin gene that provides high tensile strength.</title>
        <authorList>
            <person name="Kono N."/>
            <person name="Nakamura H."/>
            <person name="Ohtoshi R."/>
            <person name="Tomita M."/>
            <person name="Numata K."/>
            <person name="Arakawa K."/>
        </authorList>
    </citation>
    <scope>NUCLEOTIDE SEQUENCE [LARGE SCALE GENOMIC DNA]</scope>
</reference>